<reference evidence="14" key="1">
    <citation type="submission" date="2023-05" db="EMBL/GenBank/DDBJ databases">
        <title>High-quality long-read genome of Scophthalmus maximus.</title>
        <authorList>
            <person name="Lien S."/>
            <person name="Martinez P."/>
        </authorList>
    </citation>
    <scope>NUCLEOTIDE SEQUENCE [LARGE SCALE GENOMIC DNA]</scope>
</reference>
<dbReference type="GO" id="GO:0008270">
    <property type="term" value="F:zinc ion binding"/>
    <property type="evidence" value="ECO:0007669"/>
    <property type="project" value="UniProtKB-KW"/>
</dbReference>
<dbReference type="PROSITE" id="PS50157">
    <property type="entry name" value="ZINC_FINGER_C2H2_2"/>
    <property type="match status" value="1"/>
</dbReference>
<dbReference type="InterPro" id="IPR036236">
    <property type="entry name" value="Znf_C2H2_sf"/>
</dbReference>
<keyword evidence="5 11" id="KW-0863">Zinc-finger</keyword>
<evidence type="ECO:0000256" key="1">
    <source>
        <dbReference type="ARBA" id="ARBA00003729"/>
    </source>
</evidence>
<dbReference type="InterPro" id="IPR003656">
    <property type="entry name" value="Znf_BED"/>
</dbReference>
<dbReference type="GO" id="GO:0000978">
    <property type="term" value="F:RNA polymerase II cis-regulatory region sequence-specific DNA binding"/>
    <property type="evidence" value="ECO:0007669"/>
    <property type="project" value="TreeGrafter"/>
</dbReference>
<evidence type="ECO:0000256" key="9">
    <source>
        <dbReference type="ARBA" id="ARBA00023163"/>
    </source>
</evidence>
<dbReference type="PANTHER" id="PTHR24388">
    <property type="entry name" value="ZINC FINGER PROTEIN"/>
    <property type="match status" value="1"/>
</dbReference>
<accession>A0A8D3AXQ1</accession>
<evidence type="ECO:0008006" key="16">
    <source>
        <dbReference type="Google" id="ProtNLM"/>
    </source>
</evidence>
<comment type="function">
    <text evidence="1">May function as a transcription factor.</text>
</comment>
<evidence type="ECO:0000256" key="6">
    <source>
        <dbReference type="ARBA" id="ARBA00022833"/>
    </source>
</evidence>
<dbReference type="SMART" id="SM00355">
    <property type="entry name" value="ZnF_C2H2"/>
    <property type="match status" value="5"/>
</dbReference>
<sequence length="237" mass="27192">QDPAPPRGKLVILVEDFYYGSARGRSSAQPDPRGGKFTGPLMSHMEQHVSNTSKEDGDARSSCPHCFRHFLSPLKLQRHLETVHSQDESTVTCKICELEFGSEPLFLWHMKNTHRPGEMPYVCQVCDFRSSFYSDVWSHFQEAHTDTKHLLCQFCLRVLHSNTCYQQHLARHQKKHVFGCDKCRLHFLYVKERMEHKLLHHRTHVRPAQLTGLKPGTKVPTGGPTACCWCCCCSSQS</sequence>
<evidence type="ECO:0000256" key="8">
    <source>
        <dbReference type="ARBA" id="ARBA00023125"/>
    </source>
</evidence>
<keyword evidence="7" id="KW-0805">Transcription regulation</keyword>
<evidence type="ECO:0000256" key="7">
    <source>
        <dbReference type="ARBA" id="ARBA00023015"/>
    </source>
</evidence>
<evidence type="ECO:0000256" key="5">
    <source>
        <dbReference type="ARBA" id="ARBA00022771"/>
    </source>
</evidence>
<dbReference type="Ensembl" id="ENSSMAT00000025532.2">
    <property type="protein sequence ID" value="ENSSMAP00000025231.2"/>
    <property type="gene ID" value="ENSSMAG00000015403.2"/>
</dbReference>
<evidence type="ECO:0000256" key="3">
    <source>
        <dbReference type="ARBA" id="ARBA00022723"/>
    </source>
</evidence>
<dbReference type="GO" id="GO:0005634">
    <property type="term" value="C:nucleus"/>
    <property type="evidence" value="ECO:0007669"/>
    <property type="project" value="UniProtKB-SubCell"/>
</dbReference>
<dbReference type="InterPro" id="IPR050527">
    <property type="entry name" value="Snail/Krueppel_Znf"/>
</dbReference>
<protein>
    <recommendedName>
        <fullName evidence="16">C2H2-type domain-containing protein</fullName>
    </recommendedName>
</protein>
<keyword evidence="6" id="KW-0862">Zinc</keyword>
<keyword evidence="4" id="KW-0677">Repeat</keyword>
<keyword evidence="9" id="KW-0804">Transcription</keyword>
<evidence type="ECO:0000259" key="12">
    <source>
        <dbReference type="PROSITE" id="PS50157"/>
    </source>
</evidence>
<evidence type="ECO:0000256" key="10">
    <source>
        <dbReference type="ARBA" id="ARBA00023242"/>
    </source>
</evidence>
<proteinExistence type="predicted"/>
<evidence type="ECO:0000256" key="11">
    <source>
        <dbReference type="PROSITE-ProRule" id="PRU00042"/>
    </source>
</evidence>
<keyword evidence="10" id="KW-0539">Nucleus</keyword>
<evidence type="ECO:0000256" key="4">
    <source>
        <dbReference type="ARBA" id="ARBA00022737"/>
    </source>
</evidence>
<evidence type="ECO:0000313" key="14">
    <source>
        <dbReference type="Ensembl" id="ENSSMAP00000025231.2"/>
    </source>
</evidence>
<dbReference type="PROSITE" id="PS50808">
    <property type="entry name" value="ZF_BED"/>
    <property type="match status" value="1"/>
</dbReference>
<dbReference type="Proteomes" id="UP000694558">
    <property type="component" value="Chromosome 22"/>
</dbReference>
<dbReference type="FunFam" id="3.30.160.60:FF:000298">
    <property type="entry name" value="zinc finger protein 280D isoform X1"/>
    <property type="match status" value="1"/>
</dbReference>
<dbReference type="GeneTree" id="ENSGT00940000163854"/>
<dbReference type="GO" id="GO:0000981">
    <property type="term" value="F:DNA-binding transcription factor activity, RNA polymerase II-specific"/>
    <property type="evidence" value="ECO:0007669"/>
    <property type="project" value="TreeGrafter"/>
</dbReference>
<dbReference type="Gene3D" id="3.30.160.60">
    <property type="entry name" value="Classic Zinc Finger"/>
    <property type="match status" value="1"/>
</dbReference>
<dbReference type="PANTHER" id="PTHR24388:SF45">
    <property type="entry name" value="POGO TRANSPOSABLE ELEMENT DERIVED WITH ZNF DOMAIN"/>
    <property type="match status" value="1"/>
</dbReference>
<reference evidence="14" key="2">
    <citation type="submission" date="2025-08" db="UniProtKB">
        <authorList>
            <consortium name="Ensembl"/>
        </authorList>
    </citation>
    <scope>IDENTIFICATION</scope>
</reference>
<comment type="subcellular location">
    <subcellularLocation>
        <location evidence="2">Nucleus</location>
    </subcellularLocation>
</comment>
<evidence type="ECO:0000259" key="13">
    <source>
        <dbReference type="PROSITE" id="PS50808"/>
    </source>
</evidence>
<evidence type="ECO:0000256" key="2">
    <source>
        <dbReference type="ARBA" id="ARBA00004123"/>
    </source>
</evidence>
<name>A0A8D3AXQ1_SCOMX</name>
<evidence type="ECO:0000313" key="15">
    <source>
        <dbReference type="Proteomes" id="UP000694558"/>
    </source>
</evidence>
<feature type="domain" description="BED-type" evidence="13">
    <location>
        <begin position="131"/>
        <end position="193"/>
    </location>
</feature>
<dbReference type="AlphaFoldDB" id="A0A8D3AXQ1"/>
<keyword evidence="3" id="KW-0479">Metal-binding</keyword>
<organism evidence="14 15">
    <name type="scientific">Scophthalmus maximus</name>
    <name type="common">Turbot</name>
    <name type="synonym">Psetta maxima</name>
    <dbReference type="NCBI Taxonomy" id="52904"/>
    <lineage>
        <taxon>Eukaryota</taxon>
        <taxon>Metazoa</taxon>
        <taxon>Chordata</taxon>
        <taxon>Craniata</taxon>
        <taxon>Vertebrata</taxon>
        <taxon>Euteleostomi</taxon>
        <taxon>Actinopterygii</taxon>
        <taxon>Neopterygii</taxon>
        <taxon>Teleostei</taxon>
        <taxon>Neoteleostei</taxon>
        <taxon>Acanthomorphata</taxon>
        <taxon>Carangaria</taxon>
        <taxon>Pleuronectiformes</taxon>
        <taxon>Pleuronectoidei</taxon>
        <taxon>Scophthalmidae</taxon>
        <taxon>Scophthalmus</taxon>
    </lineage>
</organism>
<dbReference type="SUPFAM" id="SSF57667">
    <property type="entry name" value="beta-beta-alpha zinc fingers"/>
    <property type="match status" value="1"/>
</dbReference>
<keyword evidence="8" id="KW-0238">DNA-binding</keyword>
<dbReference type="InterPro" id="IPR013087">
    <property type="entry name" value="Znf_C2H2_type"/>
</dbReference>
<feature type="domain" description="C2H2-type" evidence="12">
    <location>
        <begin position="61"/>
        <end position="89"/>
    </location>
</feature>
<dbReference type="PROSITE" id="PS00028">
    <property type="entry name" value="ZINC_FINGER_C2H2_1"/>
    <property type="match status" value="2"/>
</dbReference>